<feature type="compositionally biased region" description="Gly residues" evidence="4">
    <location>
        <begin position="604"/>
        <end position="615"/>
    </location>
</feature>
<organism evidence="6 7">
    <name type="scientific">Enhygromyxa salina</name>
    <dbReference type="NCBI Taxonomy" id="215803"/>
    <lineage>
        <taxon>Bacteria</taxon>
        <taxon>Pseudomonadati</taxon>
        <taxon>Myxococcota</taxon>
        <taxon>Polyangia</taxon>
        <taxon>Nannocystales</taxon>
        <taxon>Nannocystaceae</taxon>
        <taxon>Enhygromyxa</taxon>
    </lineage>
</organism>
<accession>A0A0C1ZXU5</accession>
<comment type="caution">
    <text evidence="6">The sequence shown here is derived from an EMBL/GenBank/DDBJ whole genome shotgun (WGS) entry which is preliminary data.</text>
</comment>
<dbReference type="NCBIfam" id="TIGR02232">
    <property type="entry name" value="myxo_disulf_rpt"/>
    <property type="match status" value="1"/>
</dbReference>
<gene>
    <name evidence="6" type="ORF">DB30_04935</name>
</gene>
<dbReference type="SUPFAM" id="SSF55486">
    <property type="entry name" value="Metalloproteases ('zincins'), catalytic domain"/>
    <property type="match status" value="1"/>
</dbReference>
<sequence length="658" mass="69292">MLSAALLGFVPTPAQAYCVTALDMAEFWSSEFPDLRVPVWLNISAGHSVAHMDQTPQDVARLVIEVLARHNESVAAPKLYFAGFTTEKYDPGAQLPGIPEERLPAGINIISMSCEEAVQQPLCSEGAKACARFVSRPKVGEVEDWNDPIGMVAVIPPGCDDANNDSLLMTGYVDPGQLLLHEIGHTLGLHHANQSASACTQSSLVPGGLKTGANGVMQTAVPASFAAFRSWRRDDLEALDQLYGAATGPLEPVWWDDVNYPDYPLETDATSLVGMSVSRSVVVSNRTPAGVQALASTNPEGRVIHQLMDELGELTPGPVDAVVDPGPSGRTWAAPAVAMGSDGVTDRVFVAWMANEQPDTTLMTLRTATRGSNSLDWTYSNHPGDFRVNRLSAAYVPGLRGFIVTTLEPATTEIQVVLFDLDGAALGPVTKLAGLHAFGVGAPLCTETDCLVPFSESAFGGPDFGVAEIQIDPRTGTLSVLSTEVLHAVSTYGGLSLLNDGQALLGGTGDRRFLLGSYPGLAPDGAEGAPNPNGDWPLGVGLWAGVNEPQRRIFQPRRVVCGNGIVQGAEACDDSNDVPGDGCDACALEGDYPNAEDPSESGSGDDGTAGETGGAGLDGADGCECRASRQGNSWLGWWSVLGLLALCRRRSERRHTTT</sequence>
<dbReference type="RefSeq" id="WP_240480258.1">
    <property type="nucleotide sequence ID" value="NZ_JMCC02000043.1"/>
</dbReference>
<evidence type="ECO:0000256" key="3">
    <source>
        <dbReference type="ARBA" id="ARBA00023157"/>
    </source>
</evidence>
<dbReference type="GO" id="GO:0008237">
    <property type="term" value="F:metallopeptidase activity"/>
    <property type="evidence" value="ECO:0007669"/>
    <property type="project" value="InterPro"/>
</dbReference>
<dbReference type="Gene3D" id="3.40.390.10">
    <property type="entry name" value="Collagenase (Catalytic Domain)"/>
    <property type="match status" value="1"/>
</dbReference>
<evidence type="ECO:0000256" key="1">
    <source>
        <dbReference type="ARBA" id="ARBA00022729"/>
    </source>
</evidence>
<keyword evidence="2" id="KW-0677">Repeat</keyword>
<dbReference type="AlphaFoldDB" id="A0A0C1ZXU5"/>
<keyword evidence="1 5" id="KW-0732">Signal</keyword>
<dbReference type="Pfam" id="PF13948">
    <property type="entry name" value="DUF4215"/>
    <property type="match status" value="1"/>
</dbReference>
<evidence type="ECO:0000256" key="5">
    <source>
        <dbReference type="SAM" id="SignalP"/>
    </source>
</evidence>
<name>A0A0C1ZXU5_9BACT</name>
<protein>
    <submittedName>
        <fullName evidence="6">Uncharacterized protein</fullName>
    </submittedName>
</protein>
<dbReference type="EMBL" id="JMCC02000043">
    <property type="protein sequence ID" value="KIG16063.1"/>
    <property type="molecule type" value="Genomic_DNA"/>
</dbReference>
<evidence type="ECO:0000313" key="7">
    <source>
        <dbReference type="Proteomes" id="UP000031599"/>
    </source>
</evidence>
<dbReference type="InterPro" id="IPR011936">
    <property type="entry name" value="Myxo_disulph_rpt"/>
</dbReference>
<evidence type="ECO:0000256" key="4">
    <source>
        <dbReference type="SAM" id="MobiDB-lite"/>
    </source>
</evidence>
<dbReference type="Proteomes" id="UP000031599">
    <property type="component" value="Unassembled WGS sequence"/>
</dbReference>
<feature type="chain" id="PRO_5002157592" evidence="5">
    <location>
        <begin position="17"/>
        <end position="658"/>
    </location>
</feature>
<proteinExistence type="predicted"/>
<feature type="region of interest" description="Disordered" evidence="4">
    <location>
        <begin position="589"/>
        <end position="615"/>
    </location>
</feature>
<keyword evidence="3" id="KW-1015">Disulfide bond</keyword>
<evidence type="ECO:0000313" key="6">
    <source>
        <dbReference type="EMBL" id="KIG16063.1"/>
    </source>
</evidence>
<evidence type="ECO:0000256" key="2">
    <source>
        <dbReference type="ARBA" id="ARBA00022737"/>
    </source>
</evidence>
<feature type="signal peptide" evidence="5">
    <location>
        <begin position="1"/>
        <end position="16"/>
    </location>
</feature>
<dbReference type="InterPro" id="IPR024079">
    <property type="entry name" value="MetalloPept_cat_dom_sf"/>
</dbReference>
<reference evidence="6 7" key="1">
    <citation type="submission" date="2014-12" db="EMBL/GenBank/DDBJ databases">
        <title>Genome assembly of Enhygromyxa salina DSM 15201.</title>
        <authorList>
            <person name="Sharma G."/>
            <person name="Subramanian S."/>
        </authorList>
    </citation>
    <scope>NUCLEOTIDE SEQUENCE [LARGE SCALE GENOMIC DNA]</scope>
    <source>
        <strain evidence="6 7">DSM 15201</strain>
    </source>
</reference>